<name>A0AA39MZW7_ARMTA</name>
<dbReference type="GeneID" id="85366698"/>
<proteinExistence type="predicted"/>
<dbReference type="RefSeq" id="XP_060327849.1">
    <property type="nucleotide sequence ID" value="XM_060483150.1"/>
</dbReference>
<protein>
    <submittedName>
        <fullName evidence="1">Uncharacterized protein</fullName>
    </submittedName>
</protein>
<sequence>MFEQSIPLGSVGYIHPFSKKFIVLFNAIDPASSTEPRINRIPSLLKDGHIRVTTNLKYSPSLAWDYEYKKSDILRKLGAWTKGRSFVFLYYKCLPVSHRSRVYTIPLAHNLPRTLNLGLGHAICRELVGDQFGDWLSEHRQTVTDVFGDHHPYIRNHLELVTTTVDSSQYVWFIVLVRTFGSSRDLLYFQVDPHASHNPGHPWGRIKPLDHREPELLSWDHVSTVGQLPMTVQIRCHFIS</sequence>
<dbReference type="EMBL" id="JAUEPS010000032">
    <property type="protein sequence ID" value="KAK0452015.1"/>
    <property type="molecule type" value="Genomic_DNA"/>
</dbReference>
<gene>
    <name evidence="1" type="ORF">EV420DRAFT_702692</name>
</gene>
<evidence type="ECO:0000313" key="1">
    <source>
        <dbReference type="EMBL" id="KAK0452015.1"/>
    </source>
</evidence>
<keyword evidence="2" id="KW-1185">Reference proteome</keyword>
<accession>A0AA39MZW7</accession>
<organism evidence="1 2">
    <name type="scientific">Armillaria tabescens</name>
    <name type="common">Ringless honey mushroom</name>
    <name type="synonym">Agaricus tabescens</name>
    <dbReference type="NCBI Taxonomy" id="1929756"/>
    <lineage>
        <taxon>Eukaryota</taxon>
        <taxon>Fungi</taxon>
        <taxon>Dikarya</taxon>
        <taxon>Basidiomycota</taxon>
        <taxon>Agaricomycotina</taxon>
        <taxon>Agaricomycetes</taxon>
        <taxon>Agaricomycetidae</taxon>
        <taxon>Agaricales</taxon>
        <taxon>Marasmiineae</taxon>
        <taxon>Physalacriaceae</taxon>
        <taxon>Desarmillaria</taxon>
    </lineage>
</organism>
<evidence type="ECO:0000313" key="2">
    <source>
        <dbReference type="Proteomes" id="UP001175211"/>
    </source>
</evidence>
<comment type="caution">
    <text evidence="1">The sequence shown here is derived from an EMBL/GenBank/DDBJ whole genome shotgun (WGS) entry which is preliminary data.</text>
</comment>
<reference evidence="1" key="1">
    <citation type="submission" date="2023-06" db="EMBL/GenBank/DDBJ databases">
        <authorList>
            <consortium name="Lawrence Berkeley National Laboratory"/>
            <person name="Ahrendt S."/>
            <person name="Sahu N."/>
            <person name="Indic B."/>
            <person name="Wong-Bajracharya J."/>
            <person name="Merenyi Z."/>
            <person name="Ke H.-M."/>
            <person name="Monk M."/>
            <person name="Kocsube S."/>
            <person name="Drula E."/>
            <person name="Lipzen A."/>
            <person name="Balint B."/>
            <person name="Henrissat B."/>
            <person name="Andreopoulos B."/>
            <person name="Martin F.M."/>
            <person name="Harder C.B."/>
            <person name="Rigling D."/>
            <person name="Ford K.L."/>
            <person name="Foster G.D."/>
            <person name="Pangilinan J."/>
            <person name="Papanicolaou A."/>
            <person name="Barry K."/>
            <person name="LaButti K."/>
            <person name="Viragh M."/>
            <person name="Koriabine M."/>
            <person name="Yan M."/>
            <person name="Riley R."/>
            <person name="Champramary S."/>
            <person name="Plett K.L."/>
            <person name="Tsai I.J."/>
            <person name="Slot J."/>
            <person name="Sipos G."/>
            <person name="Plett J."/>
            <person name="Nagy L.G."/>
            <person name="Grigoriev I.V."/>
        </authorList>
    </citation>
    <scope>NUCLEOTIDE SEQUENCE</scope>
    <source>
        <strain evidence="1">CCBAS 213</strain>
    </source>
</reference>
<dbReference type="AlphaFoldDB" id="A0AA39MZW7"/>
<dbReference type="Proteomes" id="UP001175211">
    <property type="component" value="Unassembled WGS sequence"/>
</dbReference>